<dbReference type="Pfam" id="PF13649">
    <property type="entry name" value="Methyltransf_25"/>
    <property type="match status" value="1"/>
</dbReference>
<evidence type="ECO:0000259" key="3">
    <source>
        <dbReference type="Pfam" id="PF13649"/>
    </source>
</evidence>
<dbReference type="HOGENOM" id="CLU_069129_8_2_9"/>
<evidence type="ECO:0000256" key="1">
    <source>
        <dbReference type="ARBA" id="ARBA00022603"/>
    </source>
</evidence>
<evidence type="ECO:0000313" key="5">
    <source>
        <dbReference type="Proteomes" id="UP000007434"/>
    </source>
</evidence>
<dbReference type="SUPFAM" id="SSF53335">
    <property type="entry name" value="S-adenosyl-L-methionine-dependent methyltransferases"/>
    <property type="match status" value="1"/>
</dbReference>
<dbReference type="STRING" id="656519.Halsa_1093"/>
<reference evidence="4 5" key="1">
    <citation type="submission" date="2010-11" db="EMBL/GenBank/DDBJ databases">
        <title>Complete sequence of Halanaerobium sp. sapolanicus.</title>
        <authorList>
            <consortium name="US DOE Joint Genome Institute"/>
            <person name="Lucas S."/>
            <person name="Copeland A."/>
            <person name="Lapidus A."/>
            <person name="Cheng J.-F."/>
            <person name="Bruce D."/>
            <person name="Goodwin L."/>
            <person name="Pitluck S."/>
            <person name="Davenport K."/>
            <person name="Detter J.C."/>
            <person name="Han C."/>
            <person name="Tapia R."/>
            <person name="Land M."/>
            <person name="Hauser L."/>
            <person name="Jeffries C."/>
            <person name="Kyrpides N."/>
            <person name="Ivanova N."/>
            <person name="Mikhailova N."/>
            <person name="Begemann M.B."/>
            <person name="Mormile M.R."/>
            <person name="Wall J.D."/>
            <person name="Elias D.A."/>
            <person name="Woyke T."/>
        </authorList>
    </citation>
    <scope>NUCLEOTIDE SEQUENCE [LARGE SCALE GENOMIC DNA]</scope>
    <source>
        <strain evidence="5">sapolanicus</strain>
    </source>
</reference>
<keyword evidence="5" id="KW-1185">Reference proteome</keyword>
<dbReference type="GO" id="GO:0032259">
    <property type="term" value="P:methylation"/>
    <property type="evidence" value="ECO:0007669"/>
    <property type="project" value="UniProtKB-KW"/>
</dbReference>
<dbReference type="Gene3D" id="2.20.25.110">
    <property type="entry name" value="S-adenosyl-L-methionine-dependent methyltransferases"/>
    <property type="match status" value="1"/>
</dbReference>
<gene>
    <name evidence="4" type="ordered locus">Halsa_1093</name>
</gene>
<dbReference type="PANTHER" id="PTHR43861:SF1">
    <property type="entry name" value="TRANS-ACONITATE 2-METHYLTRANSFERASE"/>
    <property type="match status" value="1"/>
</dbReference>
<feature type="domain" description="Methyltransferase" evidence="3">
    <location>
        <begin position="42"/>
        <end position="143"/>
    </location>
</feature>
<dbReference type="eggNOG" id="COG0500">
    <property type="taxonomic scope" value="Bacteria"/>
</dbReference>
<dbReference type="PANTHER" id="PTHR43861">
    <property type="entry name" value="TRANS-ACONITATE 2-METHYLTRANSFERASE-RELATED"/>
    <property type="match status" value="1"/>
</dbReference>
<dbReference type="EMBL" id="CP002304">
    <property type="protein sequence ID" value="ADQ14525.1"/>
    <property type="molecule type" value="Genomic_DNA"/>
</dbReference>
<dbReference type="OrthoDB" id="9811589at2"/>
<dbReference type="KEGG" id="has:Halsa_1093"/>
<dbReference type="Gene3D" id="3.40.50.150">
    <property type="entry name" value="Vaccinia Virus protein VP39"/>
    <property type="match status" value="1"/>
</dbReference>
<accession>E4RMJ4</accession>
<dbReference type="Proteomes" id="UP000007434">
    <property type="component" value="Chromosome"/>
</dbReference>
<dbReference type="InterPro" id="IPR041698">
    <property type="entry name" value="Methyltransf_25"/>
</dbReference>
<organism evidence="4 5">
    <name type="scientific">Halanaerobium hydrogeniformans</name>
    <name type="common">Halanaerobium sp. (strain sapolanicus)</name>
    <dbReference type="NCBI Taxonomy" id="656519"/>
    <lineage>
        <taxon>Bacteria</taxon>
        <taxon>Bacillati</taxon>
        <taxon>Bacillota</taxon>
        <taxon>Clostridia</taxon>
        <taxon>Halanaerobiales</taxon>
        <taxon>Halanaerobiaceae</taxon>
        <taxon>Halanaerobium</taxon>
    </lineage>
</organism>
<sequence length="255" mass="29164">MEFYSGFSKNYDKIFPLKENKLKLLDQTFSYLKNDKKQTKLLDVGCGTGSYAVALAGKGYQVIGIDLDSEMIALAKNKQAGLSQTEAEDRLDFFVLGMLELKDKFSQDTFDGIYIIGNVLVHLNKSEIKEFIHILRKLIKKEGKIVIQIVNYQRILDLELKGLPTIYSKDEKLRFERDYEYDPADNNIYFKTTLVEQEDNNILAKNKIKLYPLTKDELIDLLEAAAFEIENIYGSATGDSYQELESLPLILTAVK</sequence>
<evidence type="ECO:0000313" key="4">
    <source>
        <dbReference type="EMBL" id="ADQ14525.1"/>
    </source>
</evidence>
<name>E4RMJ4_HALHG</name>
<dbReference type="InterPro" id="IPR029063">
    <property type="entry name" value="SAM-dependent_MTases_sf"/>
</dbReference>
<proteinExistence type="predicted"/>
<dbReference type="AlphaFoldDB" id="E4RMJ4"/>
<dbReference type="CDD" id="cd02440">
    <property type="entry name" value="AdoMet_MTases"/>
    <property type="match status" value="1"/>
</dbReference>
<dbReference type="RefSeq" id="WP_013405608.1">
    <property type="nucleotide sequence ID" value="NC_014654.1"/>
</dbReference>
<keyword evidence="1 4" id="KW-0489">Methyltransferase</keyword>
<protein>
    <submittedName>
        <fullName evidence="4">Methyltransferase type 11</fullName>
    </submittedName>
</protein>
<evidence type="ECO:0000256" key="2">
    <source>
        <dbReference type="ARBA" id="ARBA00022679"/>
    </source>
</evidence>
<reference evidence="4 5" key="2">
    <citation type="journal article" date="2011" name="J. Bacteriol.">
        <title>Complete Genome Sequence of the Haloalkaliphilic, Hydrogen Producing Halanaerobium hydrogenoformans.</title>
        <authorList>
            <person name="Brown S.D."/>
            <person name="Begemann M.B."/>
            <person name="Mormile M.R."/>
            <person name="Wall J.D."/>
            <person name="Han C.S."/>
            <person name="Goodwin L.A."/>
            <person name="Pitluck S."/>
            <person name="Land M.L."/>
            <person name="Hauser L.J."/>
            <person name="Elias D.A."/>
        </authorList>
    </citation>
    <scope>NUCLEOTIDE SEQUENCE [LARGE SCALE GENOMIC DNA]</scope>
    <source>
        <strain evidence="5">sapolanicus</strain>
    </source>
</reference>
<dbReference type="GO" id="GO:0008168">
    <property type="term" value="F:methyltransferase activity"/>
    <property type="evidence" value="ECO:0007669"/>
    <property type="project" value="UniProtKB-KW"/>
</dbReference>
<keyword evidence="2" id="KW-0808">Transferase</keyword>